<dbReference type="AlphaFoldDB" id="A0A0L0N930"/>
<sequence length="120" mass="13073">MSLFIWWRDLGRLEQEHAALGDPGHPALAAGGHLERDGCQQVGVPNGGGLRSGSGTGPGKRARARFSSSRLRILKSYPVRKSLPPFGRAELQENKSGIGHNNSLHADEPTFIHRIRQFVA</sequence>
<accession>A0A0L0N930</accession>
<dbReference type="EMBL" id="LFRF01000012">
    <property type="protein sequence ID" value="KND90643.1"/>
    <property type="molecule type" value="Genomic_DNA"/>
</dbReference>
<proteinExistence type="predicted"/>
<feature type="compositionally biased region" description="Gly residues" evidence="1">
    <location>
        <begin position="45"/>
        <end position="58"/>
    </location>
</feature>
<dbReference type="Proteomes" id="UP000036947">
    <property type="component" value="Unassembled WGS sequence"/>
</dbReference>
<organism evidence="2 3">
    <name type="scientific">Tolypocladium ophioglossoides (strain CBS 100239)</name>
    <name type="common">Snaketongue truffleclub</name>
    <name type="synonym">Elaphocordyceps ophioglossoides</name>
    <dbReference type="NCBI Taxonomy" id="1163406"/>
    <lineage>
        <taxon>Eukaryota</taxon>
        <taxon>Fungi</taxon>
        <taxon>Dikarya</taxon>
        <taxon>Ascomycota</taxon>
        <taxon>Pezizomycotina</taxon>
        <taxon>Sordariomycetes</taxon>
        <taxon>Hypocreomycetidae</taxon>
        <taxon>Hypocreales</taxon>
        <taxon>Ophiocordycipitaceae</taxon>
        <taxon>Tolypocladium</taxon>
    </lineage>
</organism>
<evidence type="ECO:0000313" key="3">
    <source>
        <dbReference type="Proteomes" id="UP000036947"/>
    </source>
</evidence>
<reference evidence="2 3" key="1">
    <citation type="journal article" date="2015" name="BMC Genomics">
        <title>The genome of the truffle-parasite Tolypocladium ophioglossoides and the evolution of antifungal peptaibiotics.</title>
        <authorList>
            <person name="Quandt C.A."/>
            <person name="Bushley K.E."/>
            <person name="Spatafora J.W."/>
        </authorList>
    </citation>
    <scope>NUCLEOTIDE SEQUENCE [LARGE SCALE GENOMIC DNA]</scope>
    <source>
        <strain evidence="2 3">CBS 100239</strain>
    </source>
</reference>
<evidence type="ECO:0000313" key="2">
    <source>
        <dbReference type="EMBL" id="KND90643.1"/>
    </source>
</evidence>
<keyword evidence="3" id="KW-1185">Reference proteome</keyword>
<gene>
    <name evidence="2" type="ORF">TOPH_04719</name>
</gene>
<feature type="region of interest" description="Disordered" evidence="1">
    <location>
        <begin position="44"/>
        <end position="65"/>
    </location>
</feature>
<name>A0A0L0N930_TOLOC</name>
<evidence type="ECO:0000256" key="1">
    <source>
        <dbReference type="SAM" id="MobiDB-lite"/>
    </source>
</evidence>
<protein>
    <submittedName>
        <fullName evidence="2">Uncharacterized protein</fullName>
    </submittedName>
</protein>
<comment type="caution">
    <text evidence="2">The sequence shown here is derived from an EMBL/GenBank/DDBJ whole genome shotgun (WGS) entry which is preliminary data.</text>
</comment>